<sequence>MRSLAVQRRLRSHPVAAFLLASFAASWAFGLAFLAYVDPVVEFPISQVASLPYAWAPLGAAALVGAAASDSSPTAWVRD</sequence>
<dbReference type="EMBL" id="WUUU01000326">
    <property type="protein sequence ID" value="MXR22549.1"/>
    <property type="molecule type" value="Genomic_DNA"/>
</dbReference>
<comment type="caution">
    <text evidence="1">The sequence shown here is derived from an EMBL/GenBank/DDBJ whole genome shotgun (WGS) entry which is preliminary data.</text>
</comment>
<keyword evidence="2" id="KW-1185">Reference proteome</keyword>
<reference evidence="1 2" key="1">
    <citation type="submission" date="2019-12" db="EMBL/GenBank/DDBJ databases">
        <title>Isolation and characterization of three novel carbon monoxide-oxidizing members of Halobacteria from salione crusts and soils.</title>
        <authorList>
            <person name="Myers M.R."/>
            <person name="King G.M."/>
        </authorList>
    </citation>
    <scope>NUCLEOTIDE SEQUENCE [LARGE SCALE GENOMIC DNA]</scope>
    <source>
        <strain evidence="1 2">PCN9</strain>
    </source>
</reference>
<evidence type="ECO:0000313" key="2">
    <source>
        <dbReference type="Proteomes" id="UP000471521"/>
    </source>
</evidence>
<evidence type="ECO:0000313" key="1">
    <source>
        <dbReference type="EMBL" id="MXR22549.1"/>
    </source>
</evidence>
<accession>A0A6B0SYZ9</accession>
<feature type="non-terminal residue" evidence="1">
    <location>
        <position position="79"/>
    </location>
</feature>
<dbReference type="AlphaFoldDB" id="A0A6B0SYZ9"/>
<proteinExistence type="predicted"/>
<gene>
    <name evidence="1" type="ORF">GRX66_18940</name>
</gene>
<organism evidence="1 2">
    <name type="scientific">Halobacterium bonnevillei</name>
    <dbReference type="NCBI Taxonomy" id="2692200"/>
    <lineage>
        <taxon>Archaea</taxon>
        <taxon>Methanobacteriati</taxon>
        <taxon>Methanobacteriota</taxon>
        <taxon>Stenosarchaea group</taxon>
        <taxon>Halobacteria</taxon>
        <taxon>Halobacteriales</taxon>
        <taxon>Halobacteriaceae</taxon>
        <taxon>Halobacterium</taxon>
    </lineage>
</organism>
<dbReference type="RefSeq" id="WP_159527841.1">
    <property type="nucleotide sequence ID" value="NZ_WUUU01000326.1"/>
</dbReference>
<protein>
    <submittedName>
        <fullName evidence="1">Uncharacterized protein</fullName>
    </submittedName>
</protein>
<name>A0A6B0SYZ9_9EURY</name>
<dbReference type="Proteomes" id="UP000471521">
    <property type="component" value="Unassembled WGS sequence"/>
</dbReference>